<dbReference type="RefSeq" id="WP_210234586.1">
    <property type="nucleotide sequence ID" value="NZ_SMTL01000001.1"/>
</dbReference>
<reference evidence="1 2" key="1">
    <citation type="submission" date="2019-03" db="EMBL/GenBank/DDBJ databases">
        <title>Rhizobium sp. nov., an bacterium isolated from biocrust in Mu Us Desert.</title>
        <authorList>
            <person name="Lixiong L."/>
        </authorList>
    </citation>
    <scope>NUCLEOTIDE SEQUENCE [LARGE SCALE GENOMIC DNA]</scope>
    <source>
        <strain evidence="1 2">SPY-1</strain>
    </source>
</reference>
<organism evidence="1 2">
    <name type="scientific">Rhizobium deserti</name>
    <dbReference type="NCBI Taxonomy" id="2547961"/>
    <lineage>
        <taxon>Bacteria</taxon>
        <taxon>Pseudomonadati</taxon>
        <taxon>Pseudomonadota</taxon>
        <taxon>Alphaproteobacteria</taxon>
        <taxon>Hyphomicrobiales</taxon>
        <taxon>Rhizobiaceae</taxon>
        <taxon>Rhizobium/Agrobacterium group</taxon>
        <taxon>Rhizobium</taxon>
    </lineage>
</organism>
<accession>A0A4R5UN94</accession>
<gene>
    <name evidence="1" type="ORF">E2F50_04390</name>
</gene>
<dbReference type="Proteomes" id="UP000295238">
    <property type="component" value="Unassembled WGS sequence"/>
</dbReference>
<name>A0A4R5UN94_9HYPH</name>
<dbReference type="EMBL" id="SMTL01000001">
    <property type="protein sequence ID" value="TDK39366.1"/>
    <property type="molecule type" value="Genomic_DNA"/>
</dbReference>
<comment type="caution">
    <text evidence="1">The sequence shown here is derived from an EMBL/GenBank/DDBJ whole genome shotgun (WGS) entry which is preliminary data.</text>
</comment>
<proteinExistence type="predicted"/>
<dbReference type="AlphaFoldDB" id="A0A4R5UN94"/>
<keyword evidence="2" id="KW-1185">Reference proteome</keyword>
<evidence type="ECO:0000313" key="2">
    <source>
        <dbReference type="Proteomes" id="UP000295238"/>
    </source>
</evidence>
<protein>
    <submittedName>
        <fullName evidence="1">Uncharacterized protein</fullName>
    </submittedName>
</protein>
<evidence type="ECO:0000313" key="1">
    <source>
        <dbReference type="EMBL" id="TDK39366.1"/>
    </source>
</evidence>
<sequence length="86" mass="10061">MLHRNEFPSTVPLKSDDLELLQRFLEAWCEENHVDMNNEAAVNVASALIDWYQFELSDRNMLKPQPSKILPDSPRLQLLLQQLKEV</sequence>